<accession>A0A1M2V379</accession>
<organism evidence="2 3">
    <name type="scientific">Trametes pubescens</name>
    <name type="common">White-rot fungus</name>
    <dbReference type="NCBI Taxonomy" id="154538"/>
    <lineage>
        <taxon>Eukaryota</taxon>
        <taxon>Fungi</taxon>
        <taxon>Dikarya</taxon>
        <taxon>Basidiomycota</taxon>
        <taxon>Agaricomycotina</taxon>
        <taxon>Agaricomycetes</taxon>
        <taxon>Polyporales</taxon>
        <taxon>Polyporaceae</taxon>
        <taxon>Trametes</taxon>
    </lineage>
</organism>
<protein>
    <submittedName>
        <fullName evidence="2">Uncharacterized protein</fullName>
    </submittedName>
</protein>
<dbReference type="AlphaFoldDB" id="A0A1M2V379"/>
<dbReference type="EMBL" id="MNAD01001704">
    <property type="protein sequence ID" value="OJT02044.1"/>
    <property type="molecule type" value="Genomic_DNA"/>
</dbReference>
<proteinExistence type="predicted"/>
<evidence type="ECO:0000256" key="1">
    <source>
        <dbReference type="SAM" id="MobiDB-lite"/>
    </source>
</evidence>
<reference evidence="2 3" key="1">
    <citation type="submission" date="2016-10" db="EMBL/GenBank/DDBJ databases">
        <title>Genome sequence of the basidiomycete white-rot fungus Trametes pubescens.</title>
        <authorList>
            <person name="Makela M.R."/>
            <person name="Granchi Z."/>
            <person name="Peng M."/>
            <person name="De Vries R.P."/>
            <person name="Grigoriev I."/>
            <person name="Riley R."/>
            <person name="Hilden K."/>
        </authorList>
    </citation>
    <scope>NUCLEOTIDE SEQUENCE [LARGE SCALE GENOMIC DNA]</scope>
    <source>
        <strain evidence="2 3">FBCC735</strain>
    </source>
</reference>
<comment type="caution">
    <text evidence="2">The sequence shown here is derived from an EMBL/GenBank/DDBJ whole genome shotgun (WGS) entry which is preliminary data.</text>
</comment>
<evidence type="ECO:0000313" key="2">
    <source>
        <dbReference type="EMBL" id="OJT02044.1"/>
    </source>
</evidence>
<keyword evidence="3" id="KW-1185">Reference proteome</keyword>
<evidence type="ECO:0000313" key="3">
    <source>
        <dbReference type="Proteomes" id="UP000184267"/>
    </source>
</evidence>
<feature type="region of interest" description="Disordered" evidence="1">
    <location>
        <begin position="1"/>
        <end position="32"/>
    </location>
</feature>
<gene>
    <name evidence="2" type="ORF">TRAPUB_7460</name>
</gene>
<sequence length="49" mass="5542">MGEVLHGQMIQDNDPDVTRKHVGKHSRGPSGSVVRLWMQPQSFNPRFLA</sequence>
<name>A0A1M2V379_TRAPU</name>
<dbReference type="Proteomes" id="UP000184267">
    <property type="component" value="Unassembled WGS sequence"/>
</dbReference>